<dbReference type="Proteomes" id="UP000629098">
    <property type="component" value="Unassembled WGS sequence"/>
</dbReference>
<evidence type="ECO:0000313" key="3">
    <source>
        <dbReference type="Proteomes" id="UP000629098"/>
    </source>
</evidence>
<organism evidence="2 3">
    <name type="scientific">Iningainema tapete BLCC-T55</name>
    <dbReference type="NCBI Taxonomy" id="2748662"/>
    <lineage>
        <taxon>Bacteria</taxon>
        <taxon>Bacillati</taxon>
        <taxon>Cyanobacteriota</taxon>
        <taxon>Cyanophyceae</taxon>
        <taxon>Nostocales</taxon>
        <taxon>Scytonemataceae</taxon>
        <taxon>Iningainema tapete</taxon>
    </lineage>
</organism>
<feature type="region of interest" description="Disordered" evidence="1">
    <location>
        <begin position="1"/>
        <end position="20"/>
    </location>
</feature>
<keyword evidence="3" id="KW-1185">Reference proteome</keyword>
<proteinExistence type="predicted"/>
<comment type="caution">
    <text evidence="2">The sequence shown here is derived from an EMBL/GenBank/DDBJ whole genome shotgun (WGS) entry which is preliminary data.</text>
</comment>
<protein>
    <submittedName>
        <fullName evidence="2">Uncharacterized protein</fullName>
    </submittedName>
</protein>
<dbReference type="RefSeq" id="WP_190828777.1">
    <property type="nucleotide sequence ID" value="NZ_CAWPPI010000050.1"/>
</dbReference>
<gene>
    <name evidence="2" type="ORF">ICL16_14505</name>
</gene>
<dbReference type="EMBL" id="JACXAE010000050">
    <property type="protein sequence ID" value="MBD2773246.1"/>
    <property type="molecule type" value="Genomic_DNA"/>
</dbReference>
<accession>A0A8J6XIW6</accession>
<dbReference type="AlphaFoldDB" id="A0A8J6XIW6"/>
<sequence>MQRRTHSSLRNGESQNYLTQEQVRAGTGVVRTYDDWQTLFKSSEVGGVLGVDDLFAETEKE</sequence>
<evidence type="ECO:0000313" key="2">
    <source>
        <dbReference type="EMBL" id="MBD2773246.1"/>
    </source>
</evidence>
<name>A0A8J6XIW6_9CYAN</name>
<feature type="compositionally biased region" description="Polar residues" evidence="1">
    <location>
        <begin position="8"/>
        <end position="20"/>
    </location>
</feature>
<evidence type="ECO:0000256" key="1">
    <source>
        <dbReference type="SAM" id="MobiDB-lite"/>
    </source>
</evidence>
<reference evidence="2" key="1">
    <citation type="submission" date="2020-09" db="EMBL/GenBank/DDBJ databases">
        <title>Iningainema tapete sp. nov. (Scytonemataceae, Cyanobacteria) from greenhouses in central Florida (USA) produces two types of nodularin with biosynthetic potential for microcystin-LR and anabaenopeptins.</title>
        <authorList>
            <person name="Berthold D.E."/>
            <person name="Lefler F.W."/>
            <person name="Huang I.-S."/>
            <person name="Abdulla H."/>
            <person name="Zimba P.V."/>
            <person name="Laughinghouse H.D. IV."/>
        </authorList>
    </citation>
    <scope>NUCLEOTIDE SEQUENCE</scope>
    <source>
        <strain evidence="2">BLCCT55</strain>
    </source>
</reference>